<protein>
    <submittedName>
        <fullName evidence="2">Uncharacterized protein</fullName>
    </submittedName>
</protein>
<dbReference type="Proteomes" id="UP000749040">
    <property type="component" value="Unassembled WGS sequence"/>
</dbReference>
<organism evidence="2 3">
    <name type="scientific">Actinacidiphila acididurans</name>
    <dbReference type="NCBI Taxonomy" id="2784346"/>
    <lineage>
        <taxon>Bacteria</taxon>
        <taxon>Bacillati</taxon>
        <taxon>Actinomycetota</taxon>
        <taxon>Actinomycetes</taxon>
        <taxon>Kitasatosporales</taxon>
        <taxon>Streptomycetaceae</taxon>
        <taxon>Actinacidiphila</taxon>
    </lineage>
</organism>
<evidence type="ECO:0000256" key="1">
    <source>
        <dbReference type="SAM" id="MobiDB-lite"/>
    </source>
</evidence>
<keyword evidence="3" id="KW-1185">Reference proteome</keyword>
<dbReference type="EMBL" id="JADKYB010000008">
    <property type="protein sequence ID" value="MBM9506289.1"/>
    <property type="molecule type" value="Genomic_DNA"/>
</dbReference>
<reference evidence="2 3" key="1">
    <citation type="submission" date="2021-01" db="EMBL/GenBank/DDBJ databases">
        <title>Streptomyces acididurans sp. nov., isolated from a peat swamp forest soil.</title>
        <authorList>
            <person name="Chantavorakit T."/>
            <person name="Duangmal K."/>
        </authorList>
    </citation>
    <scope>NUCLEOTIDE SEQUENCE [LARGE SCALE GENOMIC DNA]</scope>
    <source>
        <strain evidence="2 3">KK5PA1</strain>
    </source>
</reference>
<gene>
    <name evidence="2" type="ORF">ITX44_17375</name>
</gene>
<accession>A0ABS2TSH3</accession>
<evidence type="ECO:0000313" key="3">
    <source>
        <dbReference type="Proteomes" id="UP000749040"/>
    </source>
</evidence>
<comment type="caution">
    <text evidence="2">The sequence shown here is derived from an EMBL/GenBank/DDBJ whole genome shotgun (WGS) entry which is preliminary data.</text>
</comment>
<dbReference type="RefSeq" id="WP_205358141.1">
    <property type="nucleotide sequence ID" value="NZ_JADKYB010000008.1"/>
</dbReference>
<feature type="region of interest" description="Disordered" evidence="1">
    <location>
        <begin position="1"/>
        <end position="65"/>
    </location>
</feature>
<name>A0ABS2TSH3_9ACTN</name>
<sequence>MTSEHIPPSDGAYGLPAPRPMDRITSAGKITGRPRTSLPARTGHHGSERWRYPEGDDPAVVRGED</sequence>
<feature type="compositionally biased region" description="Basic and acidic residues" evidence="1">
    <location>
        <begin position="45"/>
        <end position="54"/>
    </location>
</feature>
<evidence type="ECO:0000313" key="2">
    <source>
        <dbReference type="EMBL" id="MBM9506289.1"/>
    </source>
</evidence>
<proteinExistence type="predicted"/>